<feature type="non-terminal residue" evidence="2">
    <location>
        <position position="93"/>
    </location>
</feature>
<gene>
    <name evidence="2" type="ORF">S01H4_52808</name>
</gene>
<accession>X1D3K0</accession>
<evidence type="ECO:0000259" key="1">
    <source>
        <dbReference type="Pfam" id="PF00753"/>
    </source>
</evidence>
<sequence length="93" mass="10005">MQIVKNIYQLAGESFGTTSNMFAIKGNDTVVLIEGGGSDDLEVAKETMKYWGLSDLPITHVFLTHSHADHSGNAHIYRELGAKIVALSGDAEA</sequence>
<dbReference type="AlphaFoldDB" id="X1D3K0"/>
<dbReference type="Pfam" id="PF00753">
    <property type="entry name" value="Lactamase_B"/>
    <property type="match status" value="1"/>
</dbReference>
<dbReference type="EMBL" id="BART01030209">
    <property type="protein sequence ID" value="GAH15321.1"/>
    <property type="molecule type" value="Genomic_DNA"/>
</dbReference>
<dbReference type="Gene3D" id="3.60.15.10">
    <property type="entry name" value="Ribonuclease Z/Hydroxyacylglutathione hydrolase-like"/>
    <property type="match status" value="1"/>
</dbReference>
<reference evidence="2" key="1">
    <citation type="journal article" date="2014" name="Front. Microbiol.">
        <title>High frequency of phylogenetically diverse reductive dehalogenase-homologous genes in deep subseafloor sedimentary metagenomes.</title>
        <authorList>
            <person name="Kawai M."/>
            <person name="Futagami T."/>
            <person name="Toyoda A."/>
            <person name="Takaki Y."/>
            <person name="Nishi S."/>
            <person name="Hori S."/>
            <person name="Arai W."/>
            <person name="Tsubouchi T."/>
            <person name="Morono Y."/>
            <person name="Uchiyama I."/>
            <person name="Ito T."/>
            <person name="Fujiyama A."/>
            <person name="Inagaki F."/>
            <person name="Takami H."/>
        </authorList>
    </citation>
    <scope>NUCLEOTIDE SEQUENCE</scope>
    <source>
        <strain evidence="2">Expedition CK06-06</strain>
    </source>
</reference>
<comment type="caution">
    <text evidence="2">The sequence shown here is derived from an EMBL/GenBank/DDBJ whole genome shotgun (WGS) entry which is preliminary data.</text>
</comment>
<dbReference type="InterPro" id="IPR036866">
    <property type="entry name" value="RibonucZ/Hydroxyglut_hydro"/>
</dbReference>
<organism evidence="2">
    <name type="scientific">marine sediment metagenome</name>
    <dbReference type="NCBI Taxonomy" id="412755"/>
    <lineage>
        <taxon>unclassified sequences</taxon>
        <taxon>metagenomes</taxon>
        <taxon>ecological metagenomes</taxon>
    </lineage>
</organism>
<dbReference type="SUPFAM" id="SSF56281">
    <property type="entry name" value="Metallo-hydrolase/oxidoreductase"/>
    <property type="match status" value="1"/>
</dbReference>
<proteinExistence type="predicted"/>
<feature type="domain" description="Metallo-beta-lactamase" evidence="1">
    <location>
        <begin position="18"/>
        <end position="81"/>
    </location>
</feature>
<name>X1D3K0_9ZZZZ</name>
<protein>
    <recommendedName>
        <fullName evidence="1">Metallo-beta-lactamase domain-containing protein</fullName>
    </recommendedName>
</protein>
<dbReference type="InterPro" id="IPR001279">
    <property type="entry name" value="Metallo-B-lactamas"/>
</dbReference>
<evidence type="ECO:0000313" key="2">
    <source>
        <dbReference type="EMBL" id="GAH15321.1"/>
    </source>
</evidence>